<evidence type="ECO:0000313" key="3">
    <source>
        <dbReference type="Proteomes" id="UP000245884"/>
    </source>
</evidence>
<proteinExistence type="predicted"/>
<evidence type="ECO:0000256" key="1">
    <source>
        <dbReference type="SAM" id="MobiDB-lite"/>
    </source>
</evidence>
<evidence type="ECO:0008006" key="4">
    <source>
        <dbReference type="Google" id="ProtNLM"/>
    </source>
</evidence>
<organism evidence="2 3">
    <name type="scientific">Jaminaea rosea</name>
    <dbReference type="NCBI Taxonomy" id="1569628"/>
    <lineage>
        <taxon>Eukaryota</taxon>
        <taxon>Fungi</taxon>
        <taxon>Dikarya</taxon>
        <taxon>Basidiomycota</taxon>
        <taxon>Ustilaginomycotina</taxon>
        <taxon>Exobasidiomycetes</taxon>
        <taxon>Microstromatales</taxon>
        <taxon>Microstromatales incertae sedis</taxon>
        <taxon>Jaminaea</taxon>
    </lineage>
</organism>
<dbReference type="Gene3D" id="3.30.559.10">
    <property type="entry name" value="Chloramphenicol acetyltransferase-like domain"/>
    <property type="match status" value="1"/>
</dbReference>
<sequence>MLRRRDKPAAPSRPCCASSLAGWHEKFNVMRHNSGEAPVIVMGARLSLPSTGPAIFDIISQHLLQRISALLDHPENGLLRSSVQASTSKKPRYRIEPSIHALQILRRRALPLDAGSGSAMERVIRAEIAETARMFRLEDSLPLWSVALYEDPQDPDSALVALSIHHVISDGKGSQAILRALLFGDGSLDSSTPAPSGEATPATLVAANGKGASQPQSIPPSSNKTLPMSPPFFKLIIPLALAKFVMPKLSPVIPPPVRRTYTRKPAWPGLRAKPNGKPSRNEPPLRYLDRTAPERTSPELRLVTWDDWAMINGVKQVSKAQGVKTIHSTIHACMVVALAAALKHHAGTDAYVYASETPVDHRHPLDKGHGQFTGNYIGVCWWREEVNRSTSFWEAARDYAALVSDEKKRRKALHSIGLLKYLKASPENKKVVPGSTEEMVGAEPATGWEQWWCEKSQGRRPHRVSAGLSNLGINALQEEAIGGAGSRIWAREVAMMQCPSAIGPCIDVDVMGWKGAQEGEGGMNLSVSWRAGVVDGRVLEYFTKGLNVMGPLIARGELGKGATVGEAVDLVVPLLGQREHDGAALKKQA</sequence>
<keyword evidence="3" id="KW-1185">Reference proteome</keyword>
<dbReference type="AlphaFoldDB" id="A0A316UMW2"/>
<dbReference type="OrthoDB" id="2150604at2759"/>
<dbReference type="STRING" id="1569628.A0A316UMW2"/>
<dbReference type="RefSeq" id="XP_025360916.1">
    <property type="nucleotide sequence ID" value="XM_025506631.1"/>
</dbReference>
<dbReference type="InterPro" id="IPR023213">
    <property type="entry name" value="CAT-like_dom_sf"/>
</dbReference>
<dbReference type="Proteomes" id="UP000245884">
    <property type="component" value="Unassembled WGS sequence"/>
</dbReference>
<reference evidence="2 3" key="1">
    <citation type="journal article" date="2018" name="Mol. Biol. Evol.">
        <title>Broad Genomic Sampling Reveals a Smut Pathogenic Ancestry of the Fungal Clade Ustilaginomycotina.</title>
        <authorList>
            <person name="Kijpornyongpan T."/>
            <person name="Mondo S.J."/>
            <person name="Barry K."/>
            <person name="Sandor L."/>
            <person name="Lee J."/>
            <person name="Lipzen A."/>
            <person name="Pangilinan J."/>
            <person name="LaButti K."/>
            <person name="Hainaut M."/>
            <person name="Henrissat B."/>
            <person name="Grigoriev I.V."/>
            <person name="Spatafora J.W."/>
            <person name="Aime M.C."/>
        </authorList>
    </citation>
    <scope>NUCLEOTIDE SEQUENCE [LARGE SCALE GENOMIC DNA]</scope>
    <source>
        <strain evidence="2 3">MCA 5214</strain>
    </source>
</reference>
<name>A0A316UMW2_9BASI</name>
<dbReference type="PANTHER" id="PTHR28037:SF1">
    <property type="entry name" value="ALCOHOL O-ACETYLTRANSFERASE 1-RELATED"/>
    <property type="match status" value="1"/>
</dbReference>
<evidence type="ECO:0000313" key="2">
    <source>
        <dbReference type="EMBL" id="PWN26304.1"/>
    </source>
</evidence>
<dbReference type="SUPFAM" id="SSF52777">
    <property type="entry name" value="CoA-dependent acyltransferases"/>
    <property type="match status" value="1"/>
</dbReference>
<dbReference type="GeneID" id="37028454"/>
<protein>
    <recommendedName>
        <fullName evidence="4">Diacylglycerol O-acyltransferase</fullName>
    </recommendedName>
</protein>
<dbReference type="InterPro" id="IPR052058">
    <property type="entry name" value="Alcohol_O-acetyltransferase"/>
</dbReference>
<dbReference type="EMBL" id="KZ819672">
    <property type="protein sequence ID" value="PWN26304.1"/>
    <property type="molecule type" value="Genomic_DNA"/>
</dbReference>
<feature type="region of interest" description="Disordered" evidence="1">
    <location>
        <begin position="266"/>
        <end position="287"/>
    </location>
</feature>
<dbReference type="PANTHER" id="PTHR28037">
    <property type="entry name" value="ALCOHOL O-ACETYLTRANSFERASE 1-RELATED"/>
    <property type="match status" value="1"/>
</dbReference>
<gene>
    <name evidence="2" type="ORF">BDZ90DRAFT_233439</name>
</gene>
<accession>A0A316UMW2</accession>